<dbReference type="Proteomes" id="UP001229421">
    <property type="component" value="Unassembled WGS sequence"/>
</dbReference>
<keyword evidence="1" id="KW-0472">Membrane</keyword>
<accession>A0AAD8JYL2</accession>
<dbReference type="EMBL" id="JAUHHV010000010">
    <property type="protein sequence ID" value="KAK1409915.1"/>
    <property type="molecule type" value="Genomic_DNA"/>
</dbReference>
<evidence type="ECO:0000313" key="3">
    <source>
        <dbReference type="Proteomes" id="UP001229421"/>
    </source>
</evidence>
<evidence type="ECO:0000313" key="2">
    <source>
        <dbReference type="EMBL" id="KAK1409915.1"/>
    </source>
</evidence>
<dbReference type="PANTHER" id="PTHR35718:SF1">
    <property type="entry name" value="EXPRESSED PROTEIN"/>
    <property type="match status" value="1"/>
</dbReference>
<keyword evidence="3" id="KW-1185">Reference proteome</keyword>
<protein>
    <submittedName>
        <fullName evidence="2">Uncharacterized protein</fullName>
    </submittedName>
</protein>
<name>A0AAD8JYL2_TARER</name>
<comment type="caution">
    <text evidence="2">The sequence shown here is derived from an EMBL/GenBank/DDBJ whole genome shotgun (WGS) entry which is preliminary data.</text>
</comment>
<gene>
    <name evidence="2" type="ORF">QVD17_36445</name>
</gene>
<reference evidence="2" key="1">
    <citation type="journal article" date="2023" name="bioRxiv">
        <title>Improved chromosome-level genome assembly for marigold (Tagetes erecta).</title>
        <authorList>
            <person name="Jiang F."/>
            <person name="Yuan L."/>
            <person name="Wang S."/>
            <person name="Wang H."/>
            <person name="Xu D."/>
            <person name="Wang A."/>
            <person name="Fan W."/>
        </authorList>
    </citation>
    <scope>NUCLEOTIDE SEQUENCE</scope>
    <source>
        <strain evidence="2">WSJ</strain>
        <tissue evidence="2">Leaf</tissue>
    </source>
</reference>
<keyword evidence="1" id="KW-0812">Transmembrane</keyword>
<sequence length="135" mass="14666">MGGVKNDTKSLIFSHSNLLFFTTLGSQDRAPHGLAHENLMALSPSAYDFFHPNDQFKLQHPCEESSCSPLPLAVTVQSSLAYESRTGRVKVGAGCIAAIVFGFVFVIILAMGAYYVVTTRRANLRKNNSTVIPST</sequence>
<evidence type="ECO:0000256" key="1">
    <source>
        <dbReference type="SAM" id="Phobius"/>
    </source>
</evidence>
<proteinExistence type="predicted"/>
<keyword evidence="1" id="KW-1133">Transmembrane helix</keyword>
<dbReference type="PANTHER" id="PTHR35718">
    <property type="entry name" value="EXPRESSED PROTEIN"/>
    <property type="match status" value="1"/>
</dbReference>
<feature type="transmembrane region" description="Helical" evidence="1">
    <location>
        <begin position="91"/>
        <end position="117"/>
    </location>
</feature>
<organism evidence="2 3">
    <name type="scientific">Tagetes erecta</name>
    <name type="common">African marigold</name>
    <dbReference type="NCBI Taxonomy" id="13708"/>
    <lineage>
        <taxon>Eukaryota</taxon>
        <taxon>Viridiplantae</taxon>
        <taxon>Streptophyta</taxon>
        <taxon>Embryophyta</taxon>
        <taxon>Tracheophyta</taxon>
        <taxon>Spermatophyta</taxon>
        <taxon>Magnoliopsida</taxon>
        <taxon>eudicotyledons</taxon>
        <taxon>Gunneridae</taxon>
        <taxon>Pentapetalae</taxon>
        <taxon>asterids</taxon>
        <taxon>campanulids</taxon>
        <taxon>Asterales</taxon>
        <taxon>Asteraceae</taxon>
        <taxon>Asteroideae</taxon>
        <taxon>Heliantheae alliance</taxon>
        <taxon>Tageteae</taxon>
        <taxon>Tagetes</taxon>
    </lineage>
</organism>
<dbReference type="AlphaFoldDB" id="A0AAD8JYL2"/>